<keyword evidence="1" id="KW-0812">Transmembrane</keyword>
<dbReference type="AlphaFoldDB" id="A0A6M6E6E6"/>
<geneLocation type="plasmid" evidence="3">
    <name>pfdu301b</name>
</geneLocation>
<feature type="transmembrane region" description="Helical" evidence="1">
    <location>
        <begin position="123"/>
        <end position="143"/>
    </location>
</feature>
<dbReference type="InterPro" id="IPR014509">
    <property type="entry name" value="YjdF-like"/>
</dbReference>
<reference evidence="2 3" key="1">
    <citation type="submission" date="2019-10" db="EMBL/GenBank/DDBJ databases">
        <title>Complete genome sequences for adaption low water activity.</title>
        <authorList>
            <person name="Zhao L."/>
            <person name="Zhong J."/>
        </authorList>
    </citation>
    <scope>NUCLEOTIDE SEQUENCE [LARGE SCALE GENOMIC DNA]</scope>
    <source>
        <strain evidence="2 3">FDU301</strain>
        <plasmid evidence="3">pfdu301b</plasmid>
    </source>
</reference>
<dbReference type="Proteomes" id="UP000501076">
    <property type="component" value="Plasmid pFDU301B"/>
</dbReference>
<dbReference type="RefSeq" id="WP_171779092.1">
    <property type="nucleotide sequence ID" value="NZ_CP045274.1"/>
</dbReference>
<dbReference type="EMBL" id="CP045274">
    <property type="protein sequence ID" value="QJX81096.1"/>
    <property type="molecule type" value="Genomic_DNA"/>
</dbReference>
<sequence>MKSKIILILSISFIIFMLFLLFFYLIKGDSSRWQVAMGGVVVSALPILLLFMKVNPFPISLIVGYYVFLFCTLFLGSIEDFYNRFKWWDAVLHFYKGIFMGFVGISLYKLLIAPRIQAEISRWAIFLFVLSISVNATVLWEIYEFLGDLTFTHTMQSGGNTDTMYDMILGIISALLTAIYSMKRRQKL</sequence>
<accession>A0A6M6E6E6</accession>
<feature type="transmembrane region" description="Helical" evidence="1">
    <location>
        <begin position="90"/>
        <end position="111"/>
    </location>
</feature>
<evidence type="ECO:0000313" key="3">
    <source>
        <dbReference type="Proteomes" id="UP000501076"/>
    </source>
</evidence>
<proteinExistence type="predicted"/>
<protein>
    <submittedName>
        <fullName evidence="2">Membrane-spanning protein</fullName>
    </submittedName>
</protein>
<feature type="transmembrane region" description="Helical" evidence="1">
    <location>
        <begin position="32"/>
        <end position="52"/>
    </location>
</feature>
<dbReference type="Pfam" id="PF09997">
    <property type="entry name" value="DUF2238"/>
    <property type="match status" value="1"/>
</dbReference>
<name>A0A6M6E6E6_PRIMG</name>
<gene>
    <name evidence="2" type="ORF">FDZ14_33875</name>
</gene>
<evidence type="ECO:0000256" key="1">
    <source>
        <dbReference type="SAM" id="Phobius"/>
    </source>
</evidence>
<feature type="transmembrane region" description="Helical" evidence="1">
    <location>
        <begin position="5"/>
        <end position="26"/>
    </location>
</feature>
<keyword evidence="2" id="KW-0614">Plasmid</keyword>
<feature type="transmembrane region" description="Helical" evidence="1">
    <location>
        <begin position="59"/>
        <end position="78"/>
    </location>
</feature>
<organism evidence="2 3">
    <name type="scientific">Priestia megaterium</name>
    <name type="common">Bacillus megaterium</name>
    <dbReference type="NCBI Taxonomy" id="1404"/>
    <lineage>
        <taxon>Bacteria</taxon>
        <taxon>Bacillati</taxon>
        <taxon>Bacillota</taxon>
        <taxon>Bacilli</taxon>
        <taxon>Bacillales</taxon>
        <taxon>Bacillaceae</taxon>
        <taxon>Priestia</taxon>
    </lineage>
</organism>
<feature type="transmembrane region" description="Helical" evidence="1">
    <location>
        <begin position="163"/>
        <end position="182"/>
    </location>
</feature>
<keyword evidence="1" id="KW-1133">Transmembrane helix</keyword>
<keyword evidence="1" id="KW-0472">Membrane</keyword>
<evidence type="ECO:0000313" key="2">
    <source>
        <dbReference type="EMBL" id="QJX81096.1"/>
    </source>
</evidence>